<keyword evidence="2" id="KW-0808">Transferase</keyword>
<evidence type="ECO:0000313" key="3">
    <source>
        <dbReference type="Proteomes" id="UP000564033"/>
    </source>
</evidence>
<dbReference type="InterPro" id="IPR000836">
    <property type="entry name" value="PRTase_dom"/>
</dbReference>
<gene>
    <name evidence="2" type="primary">upp</name>
    <name evidence="2" type="ORF">GX888_00375</name>
</gene>
<dbReference type="SUPFAM" id="SSF53271">
    <property type="entry name" value="PRTase-like"/>
    <property type="match status" value="1"/>
</dbReference>
<comment type="caution">
    <text evidence="2">The sequence shown here is derived from an EMBL/GenBank/DDBJ whole genome shotgun (WGS) entry which is preliminary data.</text>
</comment>
<organism evidence="2 3">
    <name type="scientific">Candidatus Dojkabacteria bacterium</name>
    <dbReference type="NCBI Taxonomy" id="2099670"/>
    <lineage>
        <taxon>Bacteria</taxon>
        <taxon>Candidatus Dojkabacteria</taxon>
    </lineage>
</organism>
<sequence length="213" mass="23612">MNNFTILDNPLIKEVGLILHNTDTKPNIYRKYLGLLGLYMGVELANRNILPTKKTKTTTPLGTLNETIIDHRKIGVVNILRAGTNMAMGVGNAFPDCSIAFVSAWRKTVNGKTIALTDYSRGVESLKNKFVILTDPALATGCSFLACIDICKKYIDTKKTIILSLHAAEEGIEEIHKEYPEIHIYSVFGPNKLNEDFYILNGPGDCGDRSYNT</sequence>
<protein>
    <submittedName>
        <fullName evidence="2">Uracil phosphoribosyltransferase</fullName>
        <ecNumber evidence="2">2.4.2.9</ecNumber>
    </submittedName>
</protein>
<dbReference type="Pfam" id="PF14681">
    <property type="entry name" value="UPRTase"/>
    <property type="match status" value="1"/>
</dbReference>
<feature type="domain" description="Phosphoribosyltransferase" evidence="1">
    <location>
        <begin position="7"/>
        <end position="213"/>
    </location>
</feature>
<dbReference type="EC" id="2.4.2.9" evidence="2"/>
<proteinExistence type="predicted"/>
<dbReference type="CDD" id="cd06223">
    <property type="entry name" value="PRTases_typeI"/>
    <property type="match status" value="1"/>
</dbReference>
<dbReference type="NCBIfam" id="NF001097">
    <property type="entry name" value="PRK00129.1"/>
    <property type="match status" value="1"/>
</dbReference>
<dbReference type="Proteomes" id="UP000564033">
    <property type="component" value="Unassembled WGS sequence"/>
</dbReference>
<evidence type="ECO:0000259" key="1">
    <source>
        <dbReference type="Pfam" id="PF14681"/>
    </source>
</evidence>
<reference evidence="2 3" key="1">
    <citation type="journal article" date="2020" name="Biotechnol. Biofuels">
        <title>New insights from the biogas microbiome by comprehensive genome-resolved metagenomics of nearly 1600 species originating from multiple anaerobic digesters.</title>
        <authorList>
            <person name="Campanaro S."/>
            <person name="Treu L."/>
            <person name="Rodriguez-R L.M."/>
            <person name="Kovalovszki A."/>
            <person name="Ziels R.M."/>
            <person name="Maus I."/>
            <person name="Zhu X."/>
            <person name="Kougias P.G."/>
            <person name="Basile A."/>
            <person name="Luo G."/>
            <person name="Schluter A."/>
            <person name="Konstantinidis K.T."/>
            <person name="Angelidaki I."/>
        </authorList>
    </citation>
    <scope>NUCLEOTIDE SEQUENCE [LARGE SCALE GENOMIC DNA]</scope>
    <source>
        <strain evidence="2">AS19jrsBPTG_9</strain>
    </source>
</reference>
<dbReference type="Gene3D" id="3.40.50.2020">
    <property type="match status" value="1"/>
</dbReference>
<keyword evidence="2" id="KW-0328">Glycosyltransferase</keyword>
<dbReference type="GO" id="GO:0004845">
    <property type="term" value="F:uracil phosphoribosyltransferase activity"/>
    <property type="evidence" value="ECO:0007669"/>
    <property type="project" value="UniProtKB-EC"/>
</dbReference>
<name>A0A847VCE4_9BACT</name>
<accession>A0A847VCE4</accession>
<dbReference type="AlphaFoldDB" id="A0A847VCE4"/>
<dbReference type="InterPro" id="IPR029057">
    <property type="entry name" value="PRTase-like"/>
</dbReference>
<dbReference type="EMBL" id="JAAZIL010000010">
    <property type="protein sequence ID" value="NLZ24194.1"/>
    <property type="molecule type" value="Genomic_DNA"/>
</dbReference>
<evidence type="ECO:0000313" key="2">
    <source>
        <dbReference type="EMBL" id="NLZ24194.1"/>
    </source>
</evidence>